<dbReference type="InterPro" id="IPR018914">
    <property type="entry name" value="DUF2480"/>
</dbReference>
<dbReference type="EMBL" id="JAKZGP010000011">
    <property type="protein sequence ID" value="MCH7409074.1"/>
    <property type="molecule type" value="Genomic_DNA"/>
</dbReference>
<accession>A0ABS9UYP8</accession>
<dbReference type="RefSeq" id="WP_241347430.1">
    <property type="nucleotide sequence ID" value="NZ_JAKZGP010000011.1"/>
</dbReference>
<dbReference type="Proteomes" id="UP001165489">
    <property type="component" value="Unassembled WGS sequence"/>
</dbReference>
<dbReference type="Pfam" id="PF10652">
    <property type="entry name" value="DUF2480"/>
    <property type="match status" value="1"/>
</dbReference>
<comment type="caution">
    <text evidence="1">The sequence shown here is derived from an EMBL/GenBank/DDBJ whole genome shotgun (WGS) entry which is preliminary data.</text>
</comment>
<evidence type="ECO:0000313" key="2">
    <source>
        <dbReference type="Proteomes" id="UP001165489"/>
    </source>
</evidence>
<organism evidence="1 2">
    <name type="scientific">Belliella filtrata</name>
    <dbReference type="NCBI Taxonomy" id="2923435"/>
    <lineage>
        <taxon>Bacteria</taxon>
        <taxon>Pseudomonadati</taxon>
        <taxon>Bacteroidota</taxon>
        <taxon>Cytophagia</taxon>
        <taxon>Cytophagales</taxon>
        <taxon>Cyclobacteriaceae</taxon>
        <taxon>Belliella</taxon>
    </lineage>
</organism>
<gene>
    <name evidence="1" type="ORF">MM239_06690</name>
</gene>
<protein>
    <submittedName>
        <fullName evidence="1">DUF2480 family protein</fullName>
    </submittedName>
</protein>
<evidence type="ECO:0000313" key="1">
    <source>
        <dbReference type="EMBL" id="MCH7409074.1"/>
    </source>
</evidence>
<proteinExistence type="predicted"/>
<name>A0ABS9UYP8_9BACT</name>
<keyword evidence="2" id="KW-1185">Reference proteome</keyword>
<sequence length="168" mass="18969">MSEIINRVANSSLVTINLEDFYRKEERVVFDIKDFLFQELVLKELDFRSALKSLDWGTYSNKLVAITCTADAIIPAWAFMLVSTYLTSNSVEHVIGDLSVLEQYLFEQAISKIDASLYKDKPVVVKGCSKFPVPSYAYGRLLTLVQPHAKSIMYGEPCSTVPLYKAPK</sequence>
<reference evidence="1" key="1">
    <citation type="submission" date="2022-03" db="EMBL/GenBank/DDBJ databases">
        <title>De novo assembled genomes of Belliella spp. (Cyclobacteriaceae) strains.</title>
        <authorList>
            <person name="Szabo A."/>
            <person name="Korponai K."/>
            <person name="Felfoldi T."/>
        </authorList>
    </citation>
    <scope>NUCLEOTIDE SEQUENCE</scope>
    <source>
        <strain evidence="1">DSM 111904</strain>
    </source>
</reference>